<dbReference type="Gene3D" id="1.25.40.10">
    <property type="entry name" value="Tetratricopeptide repeat domain"/>
    <property type="match status" value="1"/>
</dbReference>
<dbReference type="Gene3D" id="3.40.50.300">
    <property type="entry name" value="P-loop containing nucleotide triphosphate hydrolases"/>
    <property type="match status" value="1"/>
</dbReference>
<proteinExistence type="inferred from homology"/>
<dbReference type="SUPFAM" id="SSF48452">
    <property type="entry name" value="TPR-like"/>
    <property type="match status" value="1"/>
</dbReference>
<dbReference type="Proteomes" id="UP001497392">
    <property type="component" value="Unassembled WGS sequence"/>
</dbReference>
<keyword evidence="8" id="KW-1185">Reference proteome</keyword>
<organism evidence="7 8">
    <name type="scientific">Coccomyxa viridis</name>
    <dbReference type="NCBI Taxonomy" id="1274662"/>
    <lineage>
        <taxon>Eukaryota</taxon>
        <taxon>Viridiplantae</taxon>
        <taxon>Chlorophyta</taxon>
        <taxon>core chlorophytes</taxon>
        <taxon>Trebouxiophyceae</taxon>
        <taxon>Trebouxiophyceae incertae sedis</taxon>
        <taxon>Coccomyxaceae</taxon>
        <taxon>Coccomyxa</taxon>
    </lineage>
</organism>
<dbReference type="PANTHER" id="PTHR12788:SF10">
    <property type="entry name" value="PROTEIN-TYROSINE SULFOTRANSFERASE"/>
    <property type="match status" value="1"/>
</dbReference>
<gene>
    <name evidence="7" type="primary">g307</name>
    <name evidence="7" type="ORF">VP750_LOCUS268</name>
</gene>
<dbReference type="InterPro" id="IPR027417">
    <property type="entry name" value="P-loop_NTPase"/>
</dbReference>
<comment type="similarity">
    <text evidence="1">Belongs to the protein sulfotransferase family.</text>
</comment>
<dbReference type="Pfam" id="PF13424">
    <property type="entry name" value="TPR_12"/>
    <property type="match status" value="1"/>
</dbReference>
<dbReference type="SUPFAM" id="SSF52540">
    <property type="entry name" value="P-loop containing nucleoside triphosphate hydrolases"/>
    <property type="match status" value="1"/>
</dbReference>
<evidence type="ECO:0000313" key="8">
    <source>
        <dbReference type="Proteomes" id="UP001497392"/>
    </source>
</evidence>
<protein>
    <recommendedName>
        <fullName evidence="2">protein-tyrosine sulfotransferase</fullName>
        <ecNumber evidence="2">2.8.2.20</ecNumber>
    </recommendedName>
</protein>
<comment type="catalytic activity">
    <reaction evidence="4">
        <text>L-tyrosyl-[protein] + 3'-phosphoadenylyl sulfate = O-sulfo-L-tyrosine-[protein] + adenosine 3',5'-bisphosphate + H(+)</text>
        <dbReference type="Rhea" id="RHEA:16801"/>
        <dbReference type="Rhea" id="RHEA-COMP:10136"/>
        <dbReference type="Rhea" id="RHEA-COMP:11688"/>
        <dbReference type="ChEBI" id="CHEBI:15378"/>
        <dbReference type="ChEBI" id="CHEBI:46858"/>
        <dbReference type="ChEBI" id="CHEBI:58339"/>
        <dbReference type="ChEBI" id="CHEBI:58343"/>
        <dbReference type="ChEBI" id="CHEBI:65286"/>
        <dbReference type="EC" id="2.8.2.20"/>
    </reaction>
</comment>
<accession>A0ABP1FHD3</accession>
<evidence type="ECO:0000256" key="3">
    <source>
        <dbReference type="ARBA" id="ARBA00022679"/>
    </source>
</evidence>
<comment type="caution">
    <text evidence="7">The sequence shown here is derived from an EMBL/GenBank/DDBJ whole genome shotgun (WGS) entry which is preliminary data.</text>
</comment>
<dbReference type="InterPro" id="IPR011990">
    <property type="entry name" value="TPR-like_helical_dom_sf"/>
</dbReference>
<name>A0ABP1FHD3_9CHLO</name>
<dbReference type="EMBL" id="CAXHTA020000001">
    <property type="protein sequence ID" value="CAL5218609.1"/>
    <property type="molecule type" value="Genomic_DNA"/>
</dbReference>
<feature type="chain" id="PRO_5045435725" description="protein-tyrosine sulfotransferase" evidence="6">
    <location>
        <begin position="21"/>
        <end position="587"/>
    </location>
</feature>
<evidence type="ECO:0000313" key="7">
    <source>
        <dbReference type="EMBL" id="CAL5218609.1"/>
    </source>
</evidence>
<reference evidence="7 8" key="1">
    <citation type="submission" date="2024-06" db="EMBL/GenBank/DDBJ databases">
        <authorList>
            <person name="Kraege A."/>
            <person name="Thomma B."/>
        </authorList>
    </citation>
    <scope>NUCLEOTIDE SEQUENCE [LARGE SCALE GENOMIC DNA]</scope>
</reference>
<sequence length="587" mass="65404">MKLRLIGAVVFVSTLTGCLSEGLHQGETKRRLEANVDATRKALQDNPTDGRLYAQLGTFLQHLDFISPDGGSRIPEAEQAYLKAVELSDGEPRVRAGLYGNLGALLMGAAGRLEEALDFTEMSIEAGKETSIPDTSLTAGSYFNRGKILGMLGMEEEAQEAYREAVQQAAGVAPGSFAKALASLKTFDDEVISAMEEAVRFLHLSKEGEGEAAAPQEQSSEEEEEDQPRSRRRRRRAKPSAASSDQLRERWQWLAAIKPEDKPWIYFAMHRAYHSKADYDKAWGFLVEANKLQRDTYMFNPEEETKIVSGLQQAFPVKDQDDSLKMALQGGAGSQDETPIFVVGLPRSGSTLVEQILASHPSVYGAGEDTAFAPLLPKLFKALQTASGTPAEIGDEYVEKMRARVPEGRNVTRIVDKMLRNAFNLGYVQLTLPKACVLHTVRHPLDVALSCFSQPFEGRGLPWAAQLDEIASAIKNHHDIMAHWDALLPGRVLHVPYEQLVEDQEGWSRRLLQHCGLPWDDRVLDFHKTERHVQTASLGQVRQKLYNTAVGKWRNYEEQLQPVVTDLHEYVERYEAGLGGRQAHDEL</sequence>
<evidence type="ECO:0000256" key="4">
    <source>
        <dbReference type="ARBA" id="ARBA00048460"/>
    </source>
</evidence>
<keyword evidence="3" id="KW-0808">Transferase</keyword>
<dbReference type="PANTHER" id="PTHR12788">
    <property type="entry name" value="PROTEIN-TYROSINE SULFOTRANSFERASE 2"/>
    <property type="match status" value="1"/>
</dbReference>
<dbReference type="Pfam" id="PF13469">
    <property type="entry name" value="Sulfotransfer_3"/>
    <property type="match status" value="1"/>
</dbReference>
<keyword evidence="6" id="KW-0732">Signal</keyword>
<evidence type="ECO:0000256" key="5">
    <source>
        <dbReference type="SAM" id="MobiDB-lite"/>
    </source>
</evidence>
<dbReference type="InterPro" id="IPR026634">
    <property type="entry name" value="TPST-like"/>
</dbReference>
<evidence type="ECO:0000256" key="2">
    <source>
        <dbReference type="ARBA" id="ARBA00013262"/>
    </source>
</evidence>
<dbReference type="EC" id="2.8.2.20" evidence="2"/>
<feature type="region of interest" description="Disordered" evidence="5">
    <location>
        <begin position="207"/>
        <end position="243"/>
    </location>
</feature>
<evidence type="ECO:0000256" key="6">
    <source>
        <dbReference type="SAM" id="SignalP"/>
    </source>
</evidence>
<evidence type="ECO:0000256" key="1">
    <source>
        <dbReference type="ARBA" id="ARBA00009988"/>
    </source>
</evidence>
<feature type="signal peptide" evidence="6">
    <location>
        <begin position="1"/>
        <end position="20"/>
    </location>
</feature>
<dbReference type="PROSITE" id="PS51257">
    <property type="entry name" value="PROKAR_LIPOPROTEIN"/>
    <property type="match status" value="1"/>
</dbReference>